<dbReference type="PANTHER" id="PTHR12815:SF23">
    <property type="entry name" value="OUTER MEMBRANE PROTEIN ASSEMBLY FACTOR BAMA"/>
    <property type="match status" value="1"/>
</dbReference>
<dbReference type="PANTHER" id="PTHR12815">
    <property type="entry name" value="SORTING AND ASSEMBLY MACHINERY SAMM50 PROTEIN FAMILY MEMBER"/>
    <property type="match status" value="1"/>
</dbReference>
<evidence type="ECO:0000256" key="1">
    <source>
        <dbReference type="ARBA" id="ARBA00004370"/>
    </source>
</evidence>
<feature type="signal peptide" evidence="8">
    <location>
        <begin position="1"/>
        <end position="22"/>
    </location>
</feature>
<evidence type="ECO:0000259" key="10">
    <source>
        <dbReference type="PROSITE" id="PS51779"/>
    </source>
</evidence>
<dbReference type="RefSeq" id="WP_110185772.1">
    <property type="nucleotide sequence ID" value="NZ_CP177354.1"/>
</dbReference>
<dbReference type="InterPro" id="IPR034746">
    <property type="entry name" value="POTRA"/>
</dbReference>
<keyword evidence="2 8" id="KW-1134">Transmembrane beta strand</keyword>
<organism evidence="11 12">
    <name type="scientific">Pokkaliibacter plantistimulans</name>
    <dbReference type="NCBI Taxonomy" id="1635171"/>
    <lineage>
        <taxon>Bacteria</taxon>
        <taxon>Pseudomonadati</taxon>
        <taxon>Pseudomonadota</taxon>
        <taxon>Gammaproteobacteria</taxon>
        <taxon>Oceanospirillales</taxon>
        <taxon>Balneatrichaceae</taxon>
        <taxon>Pokkaliibacter</taxon>
    </lineage>
</organism>
<gene>
    <name evidence="8" type="primary">bamA</name>
    <name evidence="11" type="ORF">WH50_01845</name>
</gene>
<dbReference type="InterPro" id="IPR039910">
    <property type="entry name" value="D15-like"/>
</dbReference>
<feature type="domain" description="POTRA" evidence="10">
    <location>
        <begin position="267"/>
        <end position="345"/>
    </location>
</feature>
<name>A0ABX5M2Z3_9GAMM</name>
<proteinExistence type="inferred from homology"/>
<evidence type="ECO:0000256" key="5">
    <source>
        <dbReference type="ARBA" id="ARBA00022737"/>
    </source>
</evidence>
<dbReference type="InterPro" id="IPR023707">
    <property type="entry name" value="OM_assembly_BamA"/>
</dbReference>
<dbReference type="Pfam" id="PF01103">
    <property type="entry name" value="Omp85"/>
    <property type="match status" value="1"/>
</dbReference>
<comment type="subunit">
    <text evidence="8">Part of the Bam complex.</text>
</comment>
<feature type="domain" description="POTRA" evidence="10">
    <location>
        <begin position="25"/>
        <end position="92"/>
    </location>
</feature>
<dbReference type="Gene3D" id="2.40.160.50">
    <property type="entry name" value="membrane protein fhac: a member of the omp85/tpsb transporter family"/>
    <property type="match status" value="1"/>
</dbReference>
<feature type="domain" description="POTRA" evidence="10">
    <location>
        <begin position="348"/>
        <end position="422"/>
    </location>
</feature>
<dbReference type="InterPro" id="IPR010827">
    <property type="entry name" value="BamA/TamA_POTRA"/>
</dbReference>
<dbReference type="EMBL" id="LAPT01000005">
    <property type="protein sequence ID" value="PXF32912.1"/>
    <property type="molecule type" value="Genomic_DNA"/>
</dbReference>
<feature type="chain" id="PRO_5044941258" description="Outer membrane protein assembly factor BamA" evidence="8">
    <location>
        <begin position="23"/>
        <end position="786"/>
    </location>
</feature>
<protein>
    <recommendedName>
        <fullName evidence="8 9">Outer membrane protein assembly factor BamA</fullName>
    </recommendedName>
</protein>
<comment type="function">
    <text evidence="8">Part of the outer membrane protein assembly complex, which is involved in assembly and insertion of beta-barrel proteins into the outer membrane.</text>
</comment>
<keyword evidence="3 8" id="KW-0812">Transmembrane</keyword>
<evidence type="ECO:0000256" key="9">
    <source>
        <dbReference type="NCBIfam" id="TIGR03303"/>
    </source>
</evidence>
<dbReference type="PROSITE" id="PS51779">
    <property type="entry name" value="POTRA"/>
    <property type="match status" value="5"/>
</dbReference>
<evidence type="ECO:0000256" key="3">
    <source>
        <dbReference type="ARBA" id="ARBA00022692"/>
    </source>
</evidence>
<evidence type="ECO:0000256" key="4">
    <source>
        <dbReference type="ARBA" id="ARBA00022729"/>
    </source>
</evidence>
<comment type="similarity">
    <text evidence="8">Belongs to the BamA family.</text>
</comment>
<dbReference type="Pfam" id="PF07244">
    <property type="entry name" value="POTRA"/>
    <property type="match status" value="4"/>
</dbReference>
<dbReference type="Proteomes" id="UP000248090">
    <property type="component" value="Unassembled WGS sequence"/>
</dbReference>
<dbReference type="NCBIfam" id="TIGR03303">
    <property type="entry name" value="OM_YaeT"/>
    <property type="match status" value="1"/>
</dbReference>
<keyword evidence="7 8" id="KW-0998">Cell outer membrane</keyword>
<reference evidence="11 12" key="1">
    <citation type="submission" date="2015-03" db="EMBL/GenBank/DDBJ databases">
        <authorList>
            <person name="Krishnan R."/>
            <person name="Midha S."/>
            <person name="Patil P.B."/>
            <person name="Rameshkumar N."/>
        </authorList>
    </citation>
    <scope>NUCLEOTIDE SEQUENCE [LARGE SCALE GENOMIC DNA]</scope>
    <source>
        <strain evidence="11 12">L1E11</strain>
    </source>
</reference>
<keyword evidence="5 8" id="KW-0677">Repeat</keyword>
<dbReference type="InterPro" id="IPR000184">
    <property type="entry name" value="Bac_surfAg_D15"/>
</dbReference>
<evidence type="ECO:0000313" key="12">
    <source>
        <dbReference type="Proteomes" id="UP000248090"/>
    </source>
</evidence>
<evidence type="ECO:0000256" key="8">
    <source>
        <dbReference type="HAMAP-Rule" id="MF_01430"/>
    </source>
</evidence>
<evidence type="ECO:0000256" key="2">
    <source>
        <dbReference type="ARBA" id="ARBA00022452"/>
    </source>
</evidence>
<keyword evidence="12" id="KW-1185">Reference proteome</keyword>
<feature type="domain" description="POTRA" evidence="10">
    <location>
        <begin position="176"/>
        <end position="264"/>
    </location>
</feature>
<evidence type="ECO:0000256" key="7">
    <source>
        <dbReference type="ARBA" id="ARBA00023237"/>
    </source>
</evidence>
<feature type="domain" description="POTRA" evidence="10">
    <location>
        <begin position="93"/>
        <end position="173"/>
    </location>
</feature>
<accession>A0ABX5M2Z3</accession>
<comment type="caution">
    <text evidence="11">The sequence shown here is derived from an EMBL/GenBank/DDBJ whole genome shotgun (WGS) entry which is preliminary data.</text>
</comment>
<keyword evidence="4 8" id="KW-0732">Signal</keyword>
<keyword evidence="6 8" id="KW-0472">Membrane</keyword>
<dbReference type="PIRSF" id="PIRSF006076">
    <property type="entry name" value="OM_assembly_OMP85"/>
    <property type="match status" value="1"/>
</dbReference>
<sequence length="786" mass="86978" precursor="true">MKRLVHTLVFGACLGVSTALWADTFKVQDIKLEGLQRLAPGNVFSAMGISVGDTIDDSRVASAIRSLFATGNYQDVDISRQNNVLFVSVKERPAISLLDIEGNKVLKTDALKDGLKKQGLAEGEIFQRATLDRIQAELERQYLAQGRYGAKVTASVEDAPNNRVKINIKIKEGSVSKISHINIVGNKHFSKDELFKQFQLSTSNWLSFFTDDDKYSREKLSGDLERLRSYYQDRGFVNFNIESTQVSISPDKKSVFITINVHEGDQYNIGKVSLEGDLSLGQAELEKQVEVKSGELFSRKTITEDVDRLKGRLGHDGFAFANVNPVPVVHDDSKTVDVTYFIDPQTRTYVRRINFTGNTVTADEVLRREMRQMEAAPVNTDLVDKSKKRLERLGYFSEVNLDMAPVPNTSDQVDLNYSVVEQASGSLSASIGFAQGEGLIFGFDVSQKNFLGSGNQVSFSLTRSSVRTDYSIDYLDPYYTVDGVSRGFSVYYRKTDYDQEDVSDYQMSKVGANMTLGYPLDEDSNISGTIGYEKVGIDLGSSPIREIIKYVDNYGDSYNEFLGSVAWNRNRLNNTLMPTDGTYQRAGLDVALPGSTLDYYKLGYKGDIYWPIGQKGYAVHLGTNLGYGDGYGGETKLPFYENYYLGGISSLRGFKTGSVGPKGTPCIEGTDSPCDGSDTSSNAVGGNVKVAGTAEFIFPVPYFEDKSSIRSLFFLDAGNVYDTKCDRSIDSSCSRNIDLGDIRYSTGVGVVWLTRFAPLSFVIAQPLNAQDGDRKQSFQFSLGQTF</sequence>
<evidence type="ECO:0000256" key="6">
    <source>
        <dbReference type="ARBA" id="ARBA00023136"/>
    </source>
</evidence>
<dbReference type="Gene3D" id="3.10.20.310">
    <property type="entry name" value="membrane protein fhac"/>
    <property type="match status" value="5"/>
</dbReference>
<evidence type="ECO:0000313" key="11">
    <source>
        <dbReference type="EMBL" id="PXF32912.1"/>
    </source>
</evidence>
<comment type="subcellular location">
    <subcellularLocation>
        <location evidence="8">Cell outer membrane</location>
    </subcellularLocation>
    <subcellularLocation>
        <location evidence="1">Membrane</location>
    </subcellularLocation>
</comment>
<dbReference type="HAMAP" id="MF_01430">
    <property type="entry name" value="OM_assembly_BamA"/>
    <property type="match status" value="1"/>
</dbReference>